<gene>
    <name evidence="6" type="ORF">BST13_12695</name>
</gene>
<keyword evidence="7" id="KW-1185">Reference proteome</keyword>
<dbReference type="InterPro" id="IPR027417">
    <property type="entry name" value="P-loop_NTPase"/>
</dbReference>
<dbReference type="GO" id="GO:0016887">
    <property type="term" value="F:ATP hydrolysis activity"/>
    <property type="evidence" value="ECO:0007669"/>
    <property type="project" value="InterPro"/>
</dbReference>
<dbReference type="InterPro" id="IPR003593">
    <property type="entry name" value="AAA+_ATPase"/>
</dbReference>
<protein>
    <recommendedName>
        <fullName evidence="5">AAA+ ATPase domain-containing protein</fullName>
    </recommendedName>
</protein>
<dbReference type="STRING" id="1927124.BST13_12695"/>
<evidence type="ECO:0000259" key="5">
    <source>
        <dbReference type="SMART" id="SM00382"/>
    </source>
</evidence>
<evidence type="ECO:0000256" key="4">
    <source>
        <dbReference type="SAM" id="MobiDB-lite"/>
    </source>
</evidence>
<dbReference type="EMBL" id="MVHF01000010">
    <property type="protein sequence ID" value="ORA35873.1"/>
    <property type="molecule type" value="Genomic_DNA"/>
</dbReference>
<evidence type="ECO:0000313" key="6">
    <source>
        <dbReference type="EMBL" id="ORA35873.1"/>
    </source>
</evidence>
<feature type="compositionally biased region" description="Basic and acidic residues" evidence="4">
    <location>
        <begin position="322"/>
        <end position="335"/>
    </location>
</feature>
<comment type="similarity">
    <text evidence="1">Belongs to the AAA ATPase family.</text>
</comment>
<name>A0A1X0B0Q6_9MYCO</name>
<dbReference type="GO" id="GO:0005524">
    <property type="term" value="F:ATP binding"/>
    <property type="evidence" value="ECO:0007669"/>
    <property type="project" value="UniProtKB-KW"/>
</dbReference>
<organism evidence="6 7">
    <name type="scientific">Mycobacterium aquaticum</name>
    <dbReference type="NCBI Taxonomy" id="1927124"/>
    <lineage>
        <taxon>Bacteria</taxon>
        <taxon>Bacillati</taxon>
        <taxon>Actinomycetota</taxon>
        <taxon>Actinomycetes</taxon>
        <taxon>Mycobacteriales</taxon>
        <taxon>Mycobacteriaceae</taxon>
        <taxon>Mycobacterium</taxon>
    </lineage>
</organism>
<dbReference type="InterPro" id="IPR050221">
    <property type="entry name" value="26S_Proteasome_ATPase"/>
</dbReference>
<feature type="region of interest" description="Disordered" evidence="4">
    <location>
        <begin position="308"/>
        <end position="335"/>
    </location>
</feature>
<dbReference type="SUPFAM" id="SSF52540">
    <property type="entry name" value="P-loop containing nucleoside triphosphate hydrolases"/>
    <property type="match status" value="1"/>
</dbReference>
<evidence type="ECO:0000256" key="3">
    <source>
        <dbReference type="ARBA" id="ARBA00022840"/>
    </source>
</evidence>
<sequence>MARSDLLRRLFESYARADDAAFRRVASEVISDERHKNHRLLANELERALGTARPPGGGDPLTLRPIPKSRDERPLLRLDKPRRELTELVLSSGLRSVIDEIVVENQARSLLTSHALHPRQRLLFLGPPGTGKSATAHAMAAELSLPVATASLASLTSSFLGDTARNIESVIRFAEQTPCVLLLDEFDVLGQDRGQAGDHGEMRRVAASVLQLLEEVHGESLIVATSNHPHTVDTAIWRRFDDVLGFEPLNQGQIADLIELKLRSMHHDLSIRLWAKRMAGFSPAEVEIVCVGAMRRTLIAERTTVNDGDMDEASGAMRRRRNLVDHSHPGAADKG</sequence>
<evidence type="ECO:0000256" key="1">
    <source>
        <dbReference type="ARBA" id="ARBA00006914"/>
    </source>
</evidence>
<feature type="domain" description="AAA+ ATPase" evidence="5">
    <location>
        <begin position="118"/>
        <end position="250"/>
    </location>
</feature>
<evidence type="ECO:0000256" key="2">
    <source>
        <dbReference type="ARBA" id="ARBA00022741"/>
    </source>
</evidence>
<keyword evidence="2" id="KW-0547">Nucleotide-binding</keyword>
<dbReference type="SMART" id="SM00382">
    <property type="entry name" value="AAA"/>
    <property type="match status" value="1"/>
</dbReference>
<dbReference type="InterPro" id="IPR003959">
    <property type="entry name" value="ATPase_AAA_core"/>
</dbReference>
<dbReference type="Gene3D" id="3.40.50.300">
    <property type="entry name" value="P-loop containing nucleotide triphosphate hydrolases"/>
    <property type="match status" value="1"/>
</dbReference>
<proteinExistence type="inferred from homology"/>
<dbReference type="CDD" id="cd19481">
    <property type="entry name" value="RecA-like_protease"/>
    <property type="match status" value="1"/>
</dbReference>
<comment type="caution">
    <text evidence="6">The sequence shown here is derived from an EMBL/GenBank/DDBJ whole genome shotgun (WGS) entry which is preliminary data.</text>
</comment>
<dbReference type="OrthoDB" id="9806903at2"/>
<dbReference type="Pfam" id="PF00004">
    <property type="entry name" value="AAA"/>
    <property type="match status" value="1"/>
</dbReference>
<dbReference type="AlphaFoldDB" id="A0A1X0B0Q6"/>
<dbReference type="Proteomes" id="UP000192448">
    <property type="component" value="Unassembled WGS sequence"/>
</dbReference>
<feature type="region of interest" description="Disordered" evidence="4">
    <location>
        <begin position="49"/>
        <end position="68"/>
    </location>
</feature>
<accession>A0A1X0B0Q6</accession>
<reference evidence="6 7" key="1">
    <citation type="submission" date="2017-02" db="EMBL/GenBank/DDBJ databases">
        <title>The new phylogeny of genus Mycobacterium.</title>
        <authorList>
            <person name="Tortoli E."/>
            <person name="Trovato A."/>
            <person name="Cirillo D.M."/>
        </authorList>
    </citation>
    <scope>NUCLEOTIDE SEQUENCE [LARGE SCALE GENOMIC DNA]</scope>
    <source>
        <strain evidence="6 7">RW6</strain>
    </source>
</reference>
<dbReference type="RefSeq" id="WP_083164300.1">
    <property type="nucleotide sequence ID" value="NZ_MVHF01000010.1"/>
</dbReference>
<dbReference type="PANTHER" id="PTHR23073">
    <property type="entry name" value="26S PROTEASOME REGULATORY SUBUNIT"/>
    <property type="match status" value="1"/>
</dbReference>
<keyword evidence="3" id="KW-0067">ATP-binding</keyword>
<evidence type="ECO:0000313" key="7">
    <source>
        <dbReference type="Proteomes" id="UP000192448"/>
    </source>
</evidence>